<organism evidence="2 3">
    <name type="scientific">Armatimonas rosea</name>
    <dbReference type="NCBI Taxonomy" id="685828"/>
    <lineage>
        <taxon>Bacteria</taxon>
        <taxon>Bacillati</taxon>
        <taxon>Armatimonadota</taxon>
        <taxon>Armatimonadia</taxon>
        <taxon>Armatimonadales</taxon>
        <taxon>Armatimonadaceae</taxon>
        <taxon>Armatimonas</taxon>
    </lineage>
</organism>
<dbReference type="AlphaFoldDB" id="A0A7W9SQS9"/>
<feature type="compositionally biased region" description="Acidic residues" evidence="1">
    <location>
        <begin position="40"/>
        <end position="53"/>
    </location>
</feature>
<evidence type="ECO:0000256" key="1">
    <source>
        <dbReference type="SAM" id="MobiDB-lite"/>
    </source>
</evidence>
<evidence type="ECO:0000313" key="3">
    <source>
        <dbReference type="Proteomes" id="UP000520814"/>
    </source>
</evidence>
<name>A0A7W9SQS9_ARMRO</name>
<dbReference type="Proteomes" id="UP000520814">
    <property type="component" value="Unassembled WGS sequence"/>
</dbReference>
<comment type="caution">
    <text evidence="2">The sequence shown here is derived from an EMBL/GenBank/DDBJ whole genome shotgun (WGS) entry which is preliminary data.</text>
</comment>
<dbReference type="RefSeq" id="WP_184195567.1">
    <property type="nucleotide sequence ID" value="NZ_JACHGW010000002.1"/>
</dbReference>
<keyword evidence="3" id="KW-1185">Reference proteome</keyword>
<accession>A0A7W9SQS9</accession>
<proteinExistence type="predicted"/>
<evidence type="ECO:0000313" key="2">
    <source>
        <dbReference type="EMBL" id="MBB6050499.1"/>
    </source>
</evidence>
<protein>
    <submittedName>
        <fullName evidence="2">Uncharacterized protein</fullName>
    </submittedName>
</protein>
<feature type="region of interest" description="Disordered" evidence="1">
    <location>
        <begin position="29"/>
        <end position="85"/>
    </location>
</feature>
<reference evidence="2 3" key="1">
    <citation type="submission" date="2020-08" db="EMBL/GenBank/DDBJ databases">
        <title>Genomic Encyclopedia of Type Strains, Phase IV (KMG-IV): sequencing the most valuable type-strain genomes for metagenomic binning, comparative biology and taxonomic classification.</title>
        <authorList>
            <person name="Goeker M."/>
        </authorList>
    </citation>
    <scope>NUCLEOTIDE SEQUENCE [LARGE SCALE GENOMIC DNA]</scope>
    <source>
        <strain evidence="2 3">DSM 23562</strain>
    </source>
</reference>
<dbReference type="EMBL" id="JACHGW010000002">
    <property type="protein sequence ID" value="MBB6050499.1"/>
    <property type="molecule type" value="Genomic_DNA"/>
</dbReference>
<gene>
    <name evidence="2" type="ORF">HNQ39_002290</name>
</gene>
<sequence length="85" mass="9504">MDPEDVSLEKLQKLNDAAQRELEELERKLNLVRPKRGSDEDNETNENEGEEPDAPVPAPLLPRTPVLTGGNARRLEDAIEEAETT</sequence>